<dbReference type="RefSeq" id="WP_270109177.1">
    <property type="nucleotide sequence ID" value="NZ_JAPZVP010000004.1"/>
</dbReference>
<dbReference type="InterPro" id="IPR029010">
    <property type="entry name" value="ThuA-like"/>
</dbReference>
<keyword evidence="1" id="KW-0472">Membrane</keyword>
<dbReference type="SUPFAM" id="SSF52317">
    <property type="entry name" value="Class I glutamine amidotransferase-like"/>
    <property type="match status" value="1"/>
</dbReference>
<dbReference type="InterPro" id="IPR029062">
    <property type="entry name" value="Class_I_gatase-like"/>
</dbReference>
<feature type="transmembrane region" description="Helical" evidence="1">
    <location>
        <begin position="245"/>
        <end position="268"/>
    </location>
</feature>
<dbReference type="PANTHER" id="PTHR40469">
    <property type="entry name" value="SECRETED GLYCOSYL HYDROLASE"/>
    <property type="match status" value="1"/>
</dbReference>
<name>A0A9X3PB62_9ACTN</name>
<evidence type="ECO:0000256" key="1">
    <source>
        <dbReference type="SAM" id="Phobius"/>
    </source>
</evidence>
<keyword evidence="2" id="KW-0732">Signal</keyword>
<organism evidence="4 5">
    <name type="scientific">Glycomyces luteolus</name>
    <dbReference type="NCBI Taxonomy" id="2670330"/>
    <lineage>
        <taxon>Bacteria</taxon>
        <taxon>Bacillati</taxon>
        <taxon>Actinomycetota</taxon>
        <taxon>Actinomycetes</taxon>
        <taxon>Glycomycetales</taxon>
        <taxon>Glycomycetaceae</taxon>
        <taxon>Glycomyces</taxon>
    </lineage>
</organism>
<feature type="domain" description="ThuA-like" evidence="3">
    <location>
        <begin position="32"/>
        <end position="227"/>
    </location>
</feature>
<evidence type="ECO:0000313" key="4">
    <source>
        <dbReference type="EMBL" id="MDA1359344.1"/>
    </source>
</evidence>
<evidence type="ECO:0000256" key="2">
    <source>
        <dbReference type="SAM" id="SignalP"/>
    </source>
</evidence>
<dbReference type="Pfam" id="PF06283">
    <property type="entry name" value="ThuA"/>
    <property type="match status" value="1"/>
</dbReference>
<keyword evidence="1" id="KW-0812">Transmembrane</keyword>
<protein>
    <submittedName>
        <fullName evidence="4">ThuA domain-containing protein</fullName>
    </submittedName>
</protein>
<dbReference type="Proteomes" id="UP001146067">
    <property type="component" value="Unassembled WGS sequence"/>
</dbReference>
<dbReference type="Gene3D" id="3.40.50.880">
    <property type="match status" value="1"/>
</dbReference>
<dbReference type="EMBL" id="JAPZVP010000004">
    <property type="protein sequence ID" value="MDA1359344.1"/>
    <property type="molecule type" value="Genomic_DNA"/>
</dbReference>
<dbReference type="PANTHER" id="PTHR40469:SF2">
    <property type="entry name" value="GALACTOSE-BINDING DOMAIN-LIKE SUPERFAMILY PROTEIN"/>
    <property type="match status" value="1"/>
</dbReference>
<sequence>MRTLLRLLMIAALACAPGFVLPSAASAAGGPQVLVVTTGNEAQDVADYALERLQMEARRWNFTLIEGTADDVRRLGSYDVIMFLNTSGDFLEEEQQEAVETFVEQGGGLVTTNTAIESEPDWAWYHETLGATALPRLEATTEEAVTFNSGSQVTEGLDEELKLTERWYSFDPAPAQPGSTVLAQLGSGQAVSWVNEELPVFYASPGGEGKTWGDRDFLQLIRQAIWWGAGEEGALVQNSDDAAPAWPYTLTFVLFVVAVAGGGSIAVWRLDKAESEKEAALQA</sequence>
<feature type="signal peptide" evidence="2">
    <location>
        <begin position="1"/>
        <end position="27"/>
    </location>
</feature>
<gene>
    <name evidence="4" type="ORF">O1R50_06910</name>
</gene>
<keyword evidence="5" id="KW-1185">Reference proteome</keyword>
<evidence type="ECO:0000259" key="3">
    <source>
        <dbReference type="Pfam" id="PF06283"/>
    </source>
</evidence>
<comment type="caution">
    <text evidence="4">The sequence shown here is derived from an EMBL/GenBank/DDBJ whole genome shotgun (WGS) entry which is preliminary data.</text>
</comment>
<dbReference type="AlphaFoldDB" id="A0A9X3PB62"/>
<proteinExistence type="predicted"/>
<accession>A0A9X3PB62</accession>
<reference evidence="4" key="1">
    <citation type="submission" date="2022-12" db="EMBL/GenBank/DDBJ databases">
        <title>Gycomyces niveus sp.nov.,a novel actinomycete isolated from soil in Shouguan.</title>
        <authorList>
            <person name="Yang X."/>
        </authorList>
    </citation>
    <scope>NUCLEOTIDE SEQUENCE</scope>
    <source>
        <strain evidence="4">NEAU-A15</strain>
    </source>
</reference>
<keyword evidence="1" id="KW-1133">Transmembrane helix</keyword>
<evidence type="ECO:0000313" key="5">
    <source>
        <dbReference type="Proteomes" id="UP001146067"/>
    </source>
</evidence>
<feature type="chain" id="PRO_5040928196" evidence="2">
    <location>
        <begin position="28"/>
        <end position="283"/>
    </location>
</feature>